<sequence length="161" mass="19640">MALFLRHQIYFLKFTLFPKFNLIMFFHQFLYYYLIKRKIHRYVNFCKALKNLNESLNSKTIMVDFEKAAIYTIHHVFNNTSVRGCFFHVSRNIWRHMHNLGFQQRYTDNSIFALQVRMMAALSFVPENDVENELLDSEFYLQNEEMLTPLTNYFEDTDWVF</sequence>
<reference evidence="2" key="1">
    <citation type="submission" date="2018-04" db="EMBL/GenBank/DDBJ databases">
        <title>Transcriptome assembly of Sipha flava.</title>
        <authorList>
            <person name="Scully E.D."/>
            <person name="Geib S.M."/>
            <person name="Palmer N.A."/>
            <person name="Koch K."/>
            <person name="Bradshaw J."/>
            <person name="Heng-Moss T."/>
            <person name="Sarath G."/>
        </authorList>
    </citation>
    <scope>NUCLEOTIDE SEQUENCE</scope>
</reference>
<gene>
    <name evidence="2" type="ORF">g.120503</name>
</gene>
<dbReference type="AlphaFoldDB" id="A0A2S2QDT8"/>
<evidence type="ECO:0000313" key="2">
    <source>
        <dbReference type="EMBL" id="MBY75916.1"/>
    </source>
</evidence>
<feature type="transmembrane region" description="Helical" evidence="1">
    <location>
        <begin position="16"/>
        <end position="35"/>
    </location>
</feature>
<organism evidence="2">
    <name type="scientific">Sipha flava</name>
    <name type="common">yellow sugarcane aphid</name>
    <dbReference type="NCBI Taxonomy" id="143950"/>
    <lineage>
        <taxon>Eukaryota</taxon>
        <taxon>Metazoa</taxon>
        <taxon>Ecdysozoa</taxon>
        <taxon>Arthropoda</taxon>
        <taxon>Hexapoda</taxon>
        <taxon>Insecta</taxon>
        <taxon>Pterygota</taxon>
        <taxon>Neoptera</taxon>
        <taxon>Paraneoptera</taxon>
        <taxon>Hemiptera</taxon>
        <taxon>Sternorrhyncha</taxon>
        <taxon>Aphidomorpha</taxon>
        <taxon>Aphidoidea</taxon>
        <taxon>Aphididae</taxon>
        <taxon>Sipha</taxon>
    </lineage>
</organism>
<name>A0A2S2QDT8_9HEMI</name>
<keyword evidence="1" id="KW-1133">Transmembrane helix</keyword>
<dbReference type="OrthoDB" id="10067596at2759"/>
<proteinExistence type="predicted"/>
<keyword evidence="1" id="KW-0812">Transmembrane</keyword>
<dbReference type="EMBL" id="GGMS01006713">
    <property type="protein sequence ID" value="MBY75916.1"/>
    <property type="molecule type" value="Transcribed_RNA"/>
</dbReference>
<evidence type="ECO:0000256" key="1">
    <source>
        <dbReference type="SAM" id="Phobius"/>
    </source>
</evidence>
<keyword evidence="1" id="KW-0472">Membrane</keyword>
<protein>
    <submittedName>
        <fullName evidence="2">Uncharacterized protein</fullName>
    </submittedName>
</protein>
<accession>A0A2S2QDT8</accession>